<evidence type="ECO:0000256" key="7">
    <source>
        <dbReference type="ARBA" id="ARBA00023292"/>
    </source>
</evidence>
<evidence type="ECO:0000256" key="1">
    <source>
        <dbReference type="ARBA" id="ARBA00004613"/>
    </source>
</evidence>
<dbReference type="GO" id="GO:0005576">
    <property type="term" value="C:extracellular region"/>
    <property type="evidence" value="ECO:0007669"/>
    <property type="project" value="UniProtKB-SubCell"/>
</dbReference>
<dbReference type="EMBL" id="VSRR010039858">
    <property type="protein sequence ID" value="MPC74855.1"/>
    <property type="molecule type" value="Genomic_DNA"/>
</dbReference>
<evidence type="ECO:0000256" key="5">
    <source>
        <dbReference type="ARBA" id="ARBA00023157"/>
    </source>
</evidence>
<evidence type="ECO:0000256" key="4">
    <source>
        <dbReference type="ARBA" id="ARBA00022737"/>
    </source>
</evidence>
<dbReference type="SMART" id="SM00180">
    <property type="entry name" value="EGF_Lam"/>
    <property type="match status" value="1"/>
</dbReference>
<evidence type="ECO:0000259" key="9">
    <source>
        <dbReference type="PROSITE" id="PS50027"/>
    </source>
</evidence>
<feature type="domain" description="Laminin EGF-like" evidence="9">
    <location>
        <begin position="13"/>
        <end position="62"/>
    </location>
</feature>
<gene>
    <name evidence="10" type="primary">Ntn1</name>
    <name evidence="10" type="ORF">E2C01_069232</name>
</gene>
<dbReference type="SUPFAM" id="SSF57196">
    <property type="entry name" value="EGF/Laminin"/>
    <property type="match status" value="1"/>
</dbReference>
<dbReference type="PROSITE" id="PS01248">
    <property type="entry name" value="EGF_LAM_1"/>
    <property type="match status" value="1"/>
</dbReference>
<protein>
    <submittedName>
        <fullName evidence="10">Netrin-1</fullName>
    </submittedName>
</protein>
<feature type="disulfide bond" evidence="8">
    <location>
        <begin position="46"/>
        <end position="60"/>
    </location>
</feature>
<evidence type="ECO:0000256" key="6">
    <source>
        <dbReference type="ARBA" id="ARBA00023180"/>
    </source>
</evidence>
<keyword evidence="11" id="KW-1185">Reference proteome</keyword>
<dbReference type="GO" id="GO:0016358">
    <property type="term" value="P:dendrite development"/>
    <property type="evidence" value="ECO:0007669"/>
    <property type="project" value="TreeGrafter"/>
</dbReference>
<feature type="disulfide bond" evidence="8">
    <location>
        <begin position="13"/>
        <end position="25"/>
    </location>
</feature>
<feature type="disulfide bond" evidence="8">
    <location>
        <begin position="34"/>
        <end position="43"/>
    </location>
</feature>
<keyword evidence="3" id="KW-0732">Signal</keyword>
<keyword evidence="6" id="KW-0325">Glycoprotein</keyword>
<dbReference type="InterPro" id="IPR002049">
    <property type="entry name" value="LE_dom"/>
</dbReference>
<dbReference type="FunFam" id="2.10.25.10:FF:000048">
    <property type="entry name" value="Netrin 3"/>
    <property type="match status" value="1"/>
</dbReference>
<accession>A0A5B7HYC3</accession>
<keyword evidence="5 8" id="KW-1015">Disulfide bond</keyword>
<sequence length="150" mass="15587">MVGSQVGNQVKTCDCHPVGALGKTCNQTTGQCPCKDGVTGIMCNRCAKGYQQSRSTIAPCITEDTTLERVRSYKDHNKSNILSRASGRAGGPSCCCPERSIGGRRAGVGGVEPLRGMLLCKCNTIAVVCLAPSGVAIVEGRLPHAAHKAA</sequence>
<proteinExistence type="predicted"/>
<evidence type="ECO:0000256" key="2">
    <source>
        <dbReference type="ARBA" id="ARBA00022525"/>
    </source>
</evidence>
<dbReference type="Pfam" id="PF00053">
    <property type="entry name" value="EGF_laminin"/>
    <property type="match status" value="1"/>
</dbReference>
<keyword evidence="4" id="KW-0677">Repeat</keyword>
<keyword evidence="2" id="KW-0964">Secreted</keyword>
<dbReference type="GO" id="GO:0009887">
    <property type="term" value="P:animal organ morphogenesis"/>
    <property type="evidence" value="ECO:0007669"/>
    <property type="project" value="TreeGrafter"/>
</dbReference>
<dbReference type="InterPro" id="IPR050440">
    <property type="entry name" value="Laminin/Netrin_ECM"/>
</dbReference>
<dbReference type="GO" id="GO:0009888">
    <property type="term" value="P:tissue development"/>
    <property type="evidence" value="ECO:0007669"/>
    <property type="project" value="TreeGrafter"/>
</dbReference>
<dbReference type="AlphaFoldDB" id="A0A5B7HYC3"/>
<dbReference type="CDD" id="cd00055">
    <property type="entry name" value="EGF_Lam"/>
    <property type="match status" value="1"/>
</dbReference>
<evidence type="ECO:0000313" key="10">
    <source>
        <dbReference type="EMBL" id="MPC74855.1"/>
    </source>
</evidence>
<dbReference type="GO" id="GO:0005604">
    <property type="term" value="C:basement membrane"/>
    <property type="evidence" value="ECO:0007669"/>
    <property type="project" value="TreeGrafter"/>
</dbReference>
<evidence type="ECO:0000256" key="8">
    <source>
        <dbReference type="PROSITE-ProRule" id="PRU00460"/>
    </source>
</evidence>
<evidence type="ECO:0000313" key="11">
    <source>
        <dbReference type="Proteomes" id="UP000324222"/>
    </source>
</evidence>
<comment type="subcellular location">
    <subcellularLocation>
        <location evidence="1">Secreted</location>
    </subcellularLocation>
</comment>
<dbReference type="GO" id="GO:0008045">
    <property type="term" value="P:motor neuron axon guidance"/>
    <property type="evidence" value="ECO:0007669"/>
    <property type="project" value="TreeGrafter"/>
</dbReference>
<name>A0A5B7HYC3_PORTR</name>
<dbReference type="PANTHER" id="PTHR10574">
    <property type="entry name" value="NETRIN/LAMININ-RELATED"/>
    <property type="match status" value="1"/>
</dbReference>
<organism evidence="10 11">
    <name type="scientific">Portunus trituberculatus</name>
    <name type="common">Swimming crab</name>
    <name type="synonym">Neptunus trituberculatus</name>
    <dbReference type="NCBI Taxonomy" id="210409"/>
    <lineage>
        <taxon>Eukaryota</taxon>
        <taxon>Metazoa</taxon>
        <taxon>Ecdysozoa</taxon>
        <taxon>Arthropoda</taxon>
        <taxon>Crustacea</taxon>
        <taxon>Multicrustacea</taxon>
        <taxon>Malacostraca</taxon>
        <taxon>Eumalacostraca</taxon>
        <taxon>Eucarida</taxon>
        <taxon>Decapoda</taxon>
        <taxon>Pleocyemata</taxon>
        <taxon>Brachyura</taxon>
        <taxon>Eubrachyura</taxon>
        <taxon>Portunoidea</taxon>
        <taxon>Portunidae</taxon>
        <taxon>Portuninae</taxon>
        <taxon>Portunus</taxon>
    </lineage>
</organism>
<comment type="caution">
    <text evidence="10">The sequence shown here is derived from an EMBL/GenBank/DDBJ whole genome shotgun (WGS) entry which is preliminary data.</text>
</comment>
<dbReference type="Proteomes" id="UP000324222">
    <property type="component" value="Unassembled WGS sequence"/>
</dbReference>
<dbReference type="PANTHER" id="PTHR10574:SF365">
    <property type="entry name" value="NETRIN-A-RELATED"/>
    <property type="match status" value="1"/>
</dbReference>
<dbReference type="Gene3D" id="2.10.25.10">
    <property type="entry name" value="Laminin"/>
    <property type="match status" value="1"/>
</dbReference>
<keyword evidence="7 8" id="KW-0424">Laminin EGF-like domain</keyword>
<dbReference type="PROSITE" id="PS50027">
    <property type="entry name" value="EGF_LAM_2"/>
    <property type="match status" value="1"/>
</dbReference>
<reference evidence="10 11" key="1">
    <citation type="submission" date="2019-05" db="EMBL/GenBank/DDBJ databases">
        <title>Another draft genome of Portunus trituberculatus and its Hox gene families provides insights of decapod evolution.</title>
        <authorList>
            <person name="Jeong J.-H."/>
            <person name="Song I."/>
            <person name="Kim S."/>
            <person name="Choi T."/>
            <person name="Kim D."/>
            <person name="Ryu S."/>
            <person name="Kim W."/>
        </authorList>
    </citation>
    <scope>NUCLEOTIDE SEQUENCE [LARGE SCALE GENOMIC DNA]</scope>
    <source>
        <tissue evidence="10">Muscle</tissue>
    </source>
</reference>
<evidence type="ECO:0000256" key="3">
    <source>
        <dbReference type="ARBA" id="ARBA00022729"/>
    </source>
</evidence>
<dbReference type="OrthoDB" id="5984158at2759"/>
<feature type="disulfide bond" evidence="8">
    <location>
        <begin position="15"/>
        <end position="32"/>
    </location>
</feature>